<dbReference type="Gene3D" id="2.60.120.200">
    <property type="match status" value="1"/>
</dbReference>
<evidence type="ECO:0008006" key="4">
    <source>
        <dbReference type="Google" id="ProtNLM"/>
    </source>
</evidence>
<dbReference type="Proteomes" id="UP000031572">
    <property type="component" value="Unassembled WGS sequence"/>
</dbReference>
<feature type="chain" id="PRO_5002146211" description="Polysaccharide lyase-like protein" evidence="1">
    <location>
        <begin position="36"/>
        <end position="326"/>
    </location>
</feature>
<dbReference type="STRING" id="709839.TSA66_05800"/>
<name>A0A0C2BKE0_9BURK</name>
<keyword evidence="3" id="KW-1185">Reference proteome</keyword>
<reference evidence="2 3" key="1">
    <citation type="submission" date="2014-12" db="EMBL/GenBank/DDBJ databases">
        <title>Denitrispirillum autotrophicum gen. nov., sp. nov., Denitrifying, Facultatively Autotrophic Bacteria Isolated from Rice Paddy Soil.</title>
        <authorList>
            <person name="Ishii S."/>
            <person name="Ashida N."/>
            <person name="Ohno H."/>
            <person name="Otsuka S."/>
            <person name="Yokota A."/>
            <person name="Senoo K."/>
        </authorList>
    </citation>
    <scope>NUCLEOTIDE SEQUENCE [LARGE SCALE GENOMIC DNA]</scope>
    <source>
        <strain evidence="2 3">TSA66</strain>
    </source>
</reference>
<proteinExistence type="predicted"/>
<sequence>MSCHQPVMRPAHSAHRMQRRAARTWVALLSNTVIAAPCLAHPVHAAVPSPGCPCSPVTYQRQMQGEVRTYAFDGSRPFINPGTGKPDAAYLDFDGRGLSDGQITNAGSNTPHIGKVFDPGIGQSVTRVQVFPGDRQRYGYRTQLNAYAIGPYRHYVYELEFKLDPQWDFEMPEGAGVLWQVKGHAKPYQTGHAVMSLGVVGHQLRFTVLYPATAARARRWPSPVAWGRDDYARVAFPVRSIDAGRYHRVRIAFYPDERPVRFGGKGYARLWLDGQPWIRYTGPTLHPDQLAPHRIDFGWYQWEGRPQSVRTVYFRTAHLYEQRPCP</sequence>
<evidence type="ECO:0000313" key="3">
    <source>
        <dbReference type="Proteomes" id="UP000031572"/>
    </source>
</evidence>
<feature type="signal peptide" evidence="1">
    <location>
        <begin position="1"/>
        <end position="35"/>
    </location>
</feature>
<protein>
    <recommendedName>
        <fullName evidence="4">Polysaccharide lyase-like protein</fullName>
    </recommendedName>
</protein>
<accession>A0A0C2BKE0</accession>
<gene>
    <name evidence="2" type="ORF">TSA66_05800</name>
</gene>
<dbReference type="Pfam" id="PF14099">
    <property type="entry name" value="Polysacc_lyase"/>
    <property type="match status" value="1"/>
</dbReference>
<keyword evidence="1" id="KW-0732">Signal</keyword>
<dbReference type="EMBL" id="JWJG01000028">
    <property type="protein sequence ID" value="KIF80439.1"/>
    <property type="molecule type" value="Genomic_DNA"/>
</dbReference>
<evidence type="ECO:0000256" key="1">
    <source>
        <dbReference type="SAM" id="SignalP"/>
    </source>
</evidence>
<dbReference type="InterPro" id="IPR025975">
    <property type="entry name" value="Polysacc_lyase"/>
</dbReference>
<comment type="caution">
    <text evidence="2">The sequence shown here is derived from an EMBL/GenBank/DDBJ whole genome shotgun (WGS) entry which is preliminary data.</text>
</comment>
<evidence type="ECO:0000313" key="2">
    <source>
        <dbReference type="EMBL" id="KIF80439.1"/>
    </source>
</evidence>
<dbReference type="AlphaFoldDB" id="A0A0C2BKE0"/>
<organism evidence="2 3">
    <name type="scientific">Noviherbaspirillum autotrophicum</name>
    <dbReference type="NCBI Taxonomy" id="709839"/>
    <lineage>
        <taxon>Bacteria</taxon>
        <taxon>Pseudomonadati</taxon>
        <taxon>Pseudomonadota</taxon>
        <taxon>Betaproteobacteria</taxon>
        <taxon>Burkholderiales</taxon>
        <taxon>Oxalobacteraceae</taxon>
        <taxon>Noviherbaspirillum</taxon>
    </lineage>
</organism>